<organism evidence="3 4">
    <name type="scientific">Gemmata obscuriglobus</name>
    <dbReference type="NCBI Taxonomy" id="114"/>
    <lineage>
        <taxon>Bacteria</taxon>
        <taxon>Pseudomonadati</taxon>
        <taxon>Planctomycetota</taxon>
        <taxon>Planctomycetia</taxon>
        <taxon>Gemmatales</taxon>
        <taxon>Gemmataceae</taxon>
        <taxon>Gemmata</taxon>
    </lineage>
</organism>
<keyword evidence="2" id="KW-0732">Signal</keyword>
<feature type="region of interest" description="Disordered" evidence="1">
    <location>
        <begin position="62"/>
        <end position="152"/>
    </location>
</feature>
<name>A0A2Z3H8M8_9BACT</name>
<evidence type="ECO:0000256" key="2">
    <source>
        <dbReference type="SAM" id="SignalP"/>
    </source>
</evidence>
<gene>
    <name evidence="3" type="ORF">C1280_29765</name>
</gene>
<evidence type="ECO:0000313" key="4">
    <source>
        <dbReference type="Proteomes" id="UP000245802"/>
    </source>
</evidence>
<sequence>MRRIVLAAGVLCAVAVTGRTTAQNSSTGFSTPGQVVGSYSGNLNPVGNRLPQVAPPVGQAITGNAQQRPYDPNHPYDAFKGSSFSPNDLVAPLVGPDGQPVQPPDALDRLSEKIKAFFVKTPAPPPRPPYTPGISRRNKERREMREIPWRRD</sequence>
<feature type="compositionally biased region" description="Basic and acidic residues" evidence="1">
    <location>
        <begin position="140"/>
        <end position="152"/>
    </location>
</feature>
<evidence type="ECO:0000256" key="1">
    <source>
        <dbReference type="SAM" id="MobiDB-lite"/>
    </source>
</evidence>
<protein>
    <submittedName>
        <fullName evidence="3">Uncharacterized protein</fullName>
    </submittedName>
</protein>
<dbReference type="Proteomes" id="UP000245802">
    <property type="component" value="Chromosome"/>
</dbReference>
<dbReference type="RefSeq" id="WP_010039233.1">
    <property type="nucleotide sequence ID" value="NZ_CP025958.1"/>
</dbReference>
<dbReference type="OrthoDB" id="9977306at2"/>
<evidence type="ECO:0000313" key="3">
    <source>
        <dbReference type="EMBL" id="AWM40762.1"/>
    </source>
</evidence>
<proteinExistence type="predicted"/>
<dbReference type="EMBL" id="CP025958">
    <property type="protein sequence ID" value="AWM40762.1"/>
    <property type="molecule type" value="Genomic_DNA"/>
</dbReference>
<feature type="compositionally biased region" description="Pro residues" evidence="1">
    <location>
        <begin position="122"/>
        <end position="131"/>
    </location>
</feature>
<feature type="chain" id="PRO_5016329158" evidence="2">
    <location>
        <begin position="23"/>
        <end position="152"/>
    </location>
</feature>
<feature type="signal peptide" evidence="2">
    <location>
        <begin position="1"/>
        <end position="22"/>
    </location>
</feature>
<keyword evidence="4" id="KW-1185">Reference proteome</keyword>
<accession>A0A2Z3H8M8</accession>
<dbReference type="AlphaFoldDB" id="A0A2Z3H8M8"/>
<reference evidence="3 4" key="1">
    <citation type="submission" date="2018-01" db="EMBL/GenBank/DDBJ databases">
        <title>G. obscuriglobus.</title>
        <authorList>
            <person name="Franke J."/>
            <person name="Blomberg W."/>
            <person name="Selmecki A."/>
        </authorList>
    </citation>
    <scope>NUCLEOTIDE SEQUENCE [LARGE SCALE GENOMIC DNA]</scope>
    <source>
        <strain evidence="3 4">DSM 5831</strain>
    </source>
</reference>
<dbReference type="KEGG" id="gog:C1280_29765"/>
<feature type="compositionally biased region" description="Basic and acidic residues" evidence="1">
    <location>
        <begin position="106"/>
        <end position="115"/>
    </location>
</feature>